<dbReference type="RefSeq" id="WP_147072381.1">
    <property type="nucleotide sequence ID" value="NZ_AP021884.1"/>
</dbReference>
<evidence type="ECO:0000256" key="2">
    <source>
        <dbReference type="ARBA" id="ARBA00008150"/>
    </source>
</evidence>
<feature type="signal peptide" evidence="5">
    <location>
        <begin position="1"/>
        <end position="18"/>
    </location>
</feature>
<sequence length="320" mass="35321">MRWWLVWLWLAAMPLANAAGSPYPDDLVAWLNQVAAAAERLNYTGTFVYQHGSTVEVSKVAHRVDSSGEMTKIDVLSGPPHAFVSVNDEVFCYIPEGDRVKVEKRERHKFFPALLPVPAAAITEHYTLRPLGHANIAGHDCVGVMLVPKDEYRYGYMLWADAATGLLLKAQPLDANSKPSGQFVFTQVSIGTAPQRDAFKSGFADKRTVHVASEDTYGLIDWRVKQLPAGFAKVMEARRMLPGKKTPVIQLVYSDGLATVSLFIEPYANLVNPMRGLSSQSLLNVYARPVGAYQVTALGEVPSDTVIQMADSLTRENERK</sequence>
<comment type="caution">
    <text evidence="8">The sequence shown here is derived from an EMBL/GenBank/DDBJ whole genome shotgun (WGS) entry which is preliminary data.</text>
</comment>
<proteinExistence type="inferred from homology"/>
<dbReference type="Proteomes" id="UP000321337">
    <property type="component" value="Unassembled WGS sequence"/>
</dbReference>
<evidence type="ECO:0000313" key="8">
    <source>
        <dbReference type="EMBL" id="GEP30382.1"/>
    </source>
</evidence>
<keyword evidence="4" id="KW-0574">Periplasm</keyword>
<dbReference type="InterPro" id="IPR005588">
    <property type="entry name" value="MucB_RseB"/>
</dbReference>
<evidence type="ECO:0000256" key="5">
    <source>
        <dbReference type="SAM" id="SignalP"/>
    </source>
</evidence>
<dbReference type="AlphaFoldDB" id="A0A512L7E8"/>
<protein>
    <submittedName>
        <fullName evidence="8">Sugar dehydratase</fullName>
    </submittedName>
</protein>
<dbReference type="Gene3D" id="3.30.200.100">
    <property type="entry name" value="MucB/RseB, C-terminal domain"/>
    <property type="match status" value="1"/>
</dbReference>
<dbReference type="GO" id="GO:0045152">
    <property type="term" value="F:antisigma factor binding"/>
    <property type="evidence" value="ECO:0007669"/>
    <property type="project" value="TreeGrafter"/>
</dbReference>
<comment type="similarity">
    <text evidence="2">Belongs to the RseB family.</text>
</comment>
<evidence type="ECO:0000259" key="6">
    <source>
        <dbReference type="Pfam" id="PF03888"/>
    </source>
</evidence>
<accession>A0A512L7E8</accession>
<feature type="domain" description="MucB/RseB C-terminal" evidence="7">
    <location>
        <begin position="221"/>
        <end position="313"/>
    </location>
</feature>
<dbReference type="PANTHER" id="PTHR38782">
    <property type="match status" value="1"/>
</dbReference>
<evidence type="ECO:0000313" key="9">
    <source>
        <dbReference type="Proteomes" id="UP000321337"/>
    </source>
</evidence>
<keyword evidence="3 5" id="KW-0732">Signal</keyword>
<comment type="subcellular location">
    <subcellularLocation>
        <location evidence="1">Periplasm</location>
    </subcellularLocation>
</comment>
<dbReference type="Pfam" id="PF17188">
    <property type="entry name" value="MucB_RseB_C"/>
    <property type="match status" value="1"/>
</dbReference>
<dbReference type="InterPro" id="IPR033436">
    <property type="entry name" value="MucB/RseB_C"/>
</dbReference>
<dbReference type="CDD" id="cd16327">
    <property type="entry name" value="RseB"/>
    <property type="match status" value="1"/>
</dbReference>
<dbReference type="EMBL" id="BKAD01000013">
    <property type="protein sequence ID" value="GEP30382.1"/>
    <property type="molecule type" value="Genomic_DNA"/>
</dbReference>
<dbReference type="PIRSF" id="PIRSF005427">
    <property type="entry name" value="RseB"/>
    <property type="match status" value="1"/>
</dbReference>
<dbReference type="Gene3D" id="2.50.20.10">
    <property type="entry name" value="Lipoprotein localisation LolA/LolB/LppX"/>
    <property type="match status" value="1"/>
</dbReference>
<name>A0A512L7E8_9PROT</name>
<dbReference type="OrthoDB" id="7067274at2"/>
<evidence type="ECO:0000256" key="3">
    <source>
        <dbReference type="ARBA" id="ARBA00022729"/>
    </source>
</evidence>
<reference evidence="8 9" key="1">
    <citation type="submission" date="2019-07" db="EMBL/GenBank/DDBJ databases">
        <title>Whole genome shotgun sequence of Thiobacillus plumbophilus NBRC 107929.</title>
        <authorList>
            <person name="Hosoyama A."/>
            <person name="Uohara A."/>
            <person name="Ohji S."/>
            <person name="Ichikawa N."/>
        </authorList>
    </citation>
    <scope>NUCLEOTIDE SEQUENCE [LARGE SCALE GENOMIC DNA]</scope>
    <source>
        <strain evidence="8 9">NBRC 107929</strain>
    </source>
</reference>
<evidence type="ECO:0000259" key="7">
    <source>
        <dbReference type="Pfam" id="PF17188"/>
    </source>
</evidence>
<organism evidence="8 9">
    <name type="scientific">Sulfuriferula plumbiphila</name>
    <dbReference type="NCBI Taxonomy" id="171865"/>
    <lineage>
        <taxon>Bacteria</taxon>
        <taxon>Pseudomonadati</taxon>
        <taxon>Pseudomonadota</taxon>
        <taxon>Betaproteobacteria</taxon>
        <taxon>Nitrosomonadales</taxon>
        <taxon>Sulfuricellaceae</taxon>
        <taxon>Sulfuriferula</taxon>
    </lineage>
</organism>
<dbReference type="PANTHER" id="PTHR38782:SF1">
    <property type="entry name" value="SIGMA-E FACTOR REGULATORY PROTEIN RSEB"/>
    <property type="match status" value="1"/>
</dbReference>
<dbReference type="InterPro" id="IPR038484">
    <property type="entry name" value="MucB/RseB_C_sf"/>
</dbReference>
<dbReference type="GO" id="GO:0032885">
    <property type="term" value="P:regulation of polysaccharide biosynthetic process"/>
    <property type="evidence" value="ECO:0007669"/>
    <property type="project" value="TreeGrafter"/>
</dbReference>
<gene>
    <name evidence="8" type="ORF">TPL01_15200</name>
</gene>
<feature type="domain" description="MucB/RseB N-terminal" evidence="6">
    <location>
        <begin position="28"/>
        <end position="200"/>
    </location>
</feature>
<dbReference type="GO" id="GO:0030288">
    <property type="term" value="C:outer membrane-bounded periplasmic space"/>
    <property type="evidence" value="ECO:0007669"/>
    <property type="project" value="TreeGrafter"/>
</dbReference>
<evidence type="ECO:0000256" key="1">
    <source>
        <dbReference type="ARBA" id="ARBA00004418"/>
    </source>
</evidence>
<keyword evidence="9" id="KW-1185">Reference proteome</keyword>
<dbReference type="InterPro" id="IPR033434">
    <property type="entry name" value="MucB/RseB_N"/>
</dbReference>
<evidence type="ECO:0000256" key="4">
    <source>
        <dbReference type="ARBA" id="ARBA00022764"/>
    </source>
</evidence>
<feature type="chain" id="PRO_5021875558" evidence="5">
    <location>
        <begin position="19"/>
        <end position="320"/>
    </location>
</feature>
<dbReference type="Pfam" id="PF03888">
    <property type="entry name" value="MucB_RseB"/>
    <property type="match status" value="1"/>
</dbReference>